<dbReference type="EC" id="3.1.3.41" evidence="3 5"/>
<dbReference type="InterPro" id="IPR023214">
    <property type="entry name" value="HAD_sf"/>
</dbReference>
<dbReference type="GO" id="GO:0046872">
    <property type="term" value="F:metal ion binding"/>
    <property type="evidence" value="ECO:0007669"/>
    <property type="project" value="UniProtKB-KW"/>
</dbReference>
<evidence type="ECO:0000256" key="2">
    <source>
        <dbReference type="ARBA" id="ARBA00050247"/>
    </source>
</evidence>
<evidence type="ECO:0000256" key="1">
    <source>
        <dbReference type="ARBA" id="ARBA00022801"/>
    </source>
</evidence>
<accession>A0A0F7SQB8</accession>
<dbReference type="NCBIfam" id="TIGR01460">
    <property type="entry name" value="HAD-SF-IIA"/>
    <property type="match status" value="1"/>
</dbReference>
<keyword evidence="8" id="KW-0479">Metal-binding</keyword>
<feature type="active site" description="Nucleophile" evidence="6">
    <location>
        <position position="24"/>
    </location>
</feature>
<feature type="binding site" evidence="8">
    <location>
        <position position="246"/>
    </location>
    <ligand>
        <name>Mg(2+)</name>
        <dbReference type="ChEBI" id="CHEBI:18420"/>
    </ligand>
</feature>
<evidence type="ECO:0000256" key="8">
    <source>
        <dbReference type="PIRSR" id="PIRSR000915-3"/>
    </source>
</evidence>
<dbReference type="PANTHER" id="PTHR19288:SF46">
    <property type="entry name" value="HALOACID DEHALOGENASE-LIKE HYDROLASE DOMAIN-CONTAINING PROTEIN 2"/>
    <property type="match status" value="1"/>
</dbReference>
<dbReference type="InterPro" id="IPR036412">
    <property type="entry name" value="HAD-like_sf"/>
</dbReference>
<reference evidence="10" key="1">
    <citation type="submission" date="2014-08" db="EMBL/GenBank/DDBJ databases">
        <authorList>
            <person name="Sharma Rahul"/>
            <person name="Thines Marco"/>
        </authorList>
    </citation>
    <scope>NUCLEOTIDE SEQUENCE</scope>
</reference>
<feature type="binding site" evidence="8">
    <location>
        <position position="24"/>
    </location>
    <ligand>
        <name>Mg(2+)</name>
        <dbReference type="ChEBI" id="CHEBI:18420"/>
    </ligand>
</feature>
<dbReference type="InterPro" id="IPR006349">
    <property type="entry name" value="PGP_euk"/>
</dbReference>
<dbReference type="SUPFAM" id="SSF56784">
    <property type="entry name" value="HAD-like"/>
    <property type="match status" value="1"/>
</dbReference>
<dbReference type="GO" id="GO:0008967">
    <property type="term" value="F:phosphoglycolate phosphatase activity"/>
    <property type="evidence" value="ECO:0007669"/>
    <property type="project" value="TreeGrafter"/>
</dbReference>
<evidence type="ECO:0000256" key="7">
    <source>
        <dbReference type="PIRSR" id="PIRSR000915-2"/>
    </source>
</evidence>
<organism evidence="10">
    <name type="scientific">Phaffia rhodozyma</name>
    <name type="common">Yeast</name>
    <name type="synonym">Xanthophyllomyces dendrorhous</name>
    <dbReference type="NCBI Taxonomy" id="264483"/>
    <lineage>
        <taxon>Eukaryota</taxon>
        <taxon>Fungi</taxon>
        <taxon>Dikarya</taxon>
        <taxon>Basidiomycota</taxon>
        <taxon>Agaricomycotina</taxon>
        <taxon>Tremellomycetes</taxon>
        <taxon>Cystofilobasidiales</taxon>
        <taxon>Mrakiaceae</taxon>
        <taxon>Phaffia</taxon>
    </lineage>
</organism>
<dbReference type="EMBL" id="LN483142">
    <property type="protein sequence ID" value="CED82760.1"/>
    <property type="molecule type" value="Genomic_DNA"/>
</dbReference>
<dbReference type="PANTHER" id="PTHR19288">
    <property type="entry name" value="4-NITROPHENYLPHOSPHATASE-RELATED"/>
    <property type="match status" value="1"/>
</dbReference>
<feature type="binding site" evidence="8">
    <location>
        <position position="26"/>
    </location>
    <ligand>
        <name>Mg(2+)</name>
        <dbReference type="ChEBI" id="CHEBI:18420"/>
    </ligand>
</feature>
<dbReference type="FunFam" id="3.40.50.1000:FF:000039">
    <property type="entry name" value="Phosphoglycolate phosphatase"/>
    <property type="match status" value="1"/>
</dbReference>
<feature type="binding site" evidence="7">
    <location>
        <position position="221"/>
    </location>
    <ligand>
        <name>substrate</name>
    </ligand>
</feature>
<dbReference type="PIRSF" id="PIRSF000915">
    <property type="entry name" value="PGP-type_phosphatase"/>
    <property type="match status" value="1"/>
</dbReference>
<sequence>MAKFLKTKEDMKSMLDQFDTILLDCDGVIWHGNELVPDVKEALEYFRTLKKDIVFVSNNATKSRPQYKQKFDKLGIQASEDEIFGSAYASAVYFSQILKFPKDKKVFVIGEKGLEDELHSEGINTCGGSDPESNKPLPSQDFSSIKHDSEIGAVLCGFDTHINYAKLARAHLALTLDKSTEFVITNDDSTFPSNGVLYPGSGSLSAPLRYSTGRDPIVVGKPNKSMMDCIVAKRHFDRSRTLMVGDRLNTDIEFGIKGGTSTMLVLTGVNKVDDIESSGTTPSYIVNSLGDFRALAEE</sequence>
<evidence type="ECO:0000256" key="9">
    <source>
        <dbReference type="SAM" id="MobiDB-lite"/>
    </source>
</evidence>
<feature type="region of interest" description="Disordered" evidence="9">
    <location>
        <begin position="120"/>
        <end position="142"/>
    </location>
</feature>
<comment type="catalytic activity">
    <reaction evidence="2 5">
        <text>4-nitrophenyl phosphate + H2O = 4-nitrophenol + phosphate + H(+)</text>
        <dbReference type="Rhea" id="RHEA:21664"/>
        <dbReference type="ChEBI" id="CHEBI:15377"/>
        <dbReference type="ChEBI" id="CHEBI:15378"/>
        <dbReference type="ChEBI" id="CHEBI:43474"/>
        <dbReference type="ChEBI" id="CHEBI:57917"/>
        <dbReference type="ChEBI" id="CHEBI:61146"/>
        <dbReference type="EC" id="3.1.3.41"/>
    </reaction>
</comment>
<evidence type="ECO:0000256" key="4">
    <source>
        <dbReference type="ARBA" id="ARBA00069197"/>
    </source>
</evidence>
<dbReference type="GO" id="GO:0005737">
    <property type="term" value="C:cytoplasm"/>
    <property type="evidence" value="ECO:0007669"/>
    <property type="project" value="TreeGrafter"/>
</dbReference>
<keyword evidence="8" id="KW-0460">Magnesium</keyword>
<evidence type="ECO:0000256" key="3">
    <source>
        <dbReference type="ARBA" id="ARBA00066659"/>
    </source>
</evidence>
<dbReference type="NCBIfam" id="TIGR01452">
    <property type="entry name" value="PGP_euk"/>
    <property type="match status" value="1"/>
</dbReference>
<dbReference type="AlphaFoldDB" id="A0A0F7SQB8"/>
<feature type="binding site" evidence="7">
    <location>
        <begin position="57"/>
        <end position="59"/>
    </location>
    <ligand>
        <name>substrate</name>
    </ligand>
</feature>
<dbReference type="Pfam" id="PF13344">
    <property type="entry name" value="Hydrolase_6"/>
    <property type="match status" value="1"/>
</dbReference>
<dbReference type="Pfam" id="PF13242">
    <property type="entry name" value="Hydrolase_like"/>
    <property type="match status" value="1"/>
</dbReference>
<keyword evidence="1 5" id="KW-0378">Hydrolase</keyword>
<comment type="cofactor">
    <cofactor evidence="8">
        <name>Mg(2+)</name>
        <dbReference type="ChEBI" id="CHEBI:18420"/>
    </cofactor>
    <text evidence="8">Divalent metal ions. Mg(2+) is the most effective.</text>
</comment>
<proteinExistence type="predicted"/>
<dbReference type="GO" id="GO:0004035">
    <property type="term" value="F:alkaline phosphatase activity"/>
    <property type="evidence" value="ECO:0007669"/>
    <property type="project" value="UniProtKB-ARBA"/>
</dbReference>
<evidence type="ECO:0000256" key="5">
    <source>
        <dbReference type="PIRNR" id="PIRNR000915"/>
    </source>
</evidence>
<feature type="active site" description="Proton donor" evidence="6">
    <location>
        <position position="26"/>
    </location>
</feature>
<protein>
    <recommendedName>
        <fullName evidence="4 5">4-nitrophenylphosphatase</fullName>
        <shortName evidence="5">PNPPase</shortName>
        <ecNumber evidence="3 5">3.1.3.41</ecNumber>
    </recommendedName>
</protein>
<name>A0A0F7SQB8_PHARH</name>
<evidence type="ECO:0000256" key="6">
    <source>
        <dbReference type="PIRSR" id="PIRSR000915-1"/>
    </source>
</evidence>
<dbReference type="Gene3D" id="3.40.50.1000">
    <property type="entry name" value="HAD superfamily/HAD-like"/>
    <property type="match status" value="2"/>
</dbReference>
<dbReference type="InterPro" id="IPR006357">
    <property type="entry name" value="HAD-SF_hydro_IIA"/>
</dbReference>
<evidence type="ECO:0000313" key="10">
    <source>
        <dbReference type="EMBL" id="CED82760.1"/>
    </source>
</evidence>